<evidence type="ECO:0000313" key="6">
    <source>
        <dbReference type="EMBL" id="KIC66599.1"/>
    </source>
</evidence>
<keyword evidence="4" id="KW-0472">Membrane</keyword>
<feature type="domain" description="Glycosyltransferase 2-like" evidence="5">
    <location>
        <begin position="21"/>
        <end position="185"/>
    </location>
</feature>
<dbReference type="GO" id="GO:0016757">
    <property type="term" value="F:glycosyltransferase activity"/>
    <property type="evidence" value="ECO:0007669"/>
    <property type="project" value="UniProtKB-KW"/>
</dbReference>
<evidence type="ECO:0000256" key="4">
    <source>
        <dbReference type="SAM" id="Phobius"/>
    </source>
</evidence>
<gene>
    <name evidence="6" type="ORF">RM50_11105</name>
</gene>
<dbReference type="Proteomes" id="UP000031196">
    <property type="component" value="Unassembled WGS sequence"/>
</dbReference>
<feature type="transmembrane region" description="Helical" evidence="4">
    <location>
        <begin position="278"/>
        <end position="299"/>
    </location>
</feature>
<comment type="similarity">
    <text evidence="1">Belongs to the glycosyltransferase 2 family.</text>
</comment>
<organism evidence="6 7">
    <name type="scientific">Pseudarthrobacter phenanthrenivorans</name>
    <name type="common">Arthrobacter phenanthrenivorans</name>
    <dbReference type="NCBI Taxonomy" id="361575"/>
    <lineage>
        <taxon>Bacteria</taxon>
        <taxon>Bacillati</taxon>
        <taxon>Actinomycetota</taxon>
        <taxon>Actinomycetes</taxon>
        <taxon>Micrococcales</taxon>
        <taxon>Micrococcaceae</taxon>
        <taxon>Pseudarthrobacter</taxon>
    </lineage>
</organism>
<keyword evidence="4" id="KW-0812">Transmembrane</keyword>
<keyword evidence="2" id="KW-0328">Glycosyltransferase</keyword>
<sequence length="367" mass="40221">MEFDTQNRRRDFPAGGNLVITVIIPAHNEESGIGETLRSLRNQTVVPHRVIVVADNCTDATEEISLAAGAEVVRTEGNTDKKAGALNFVLAGLLPGSAPEDLILVQDADSQLSPDFIERSVGYLAADPRLGAVGGVFSGGRGGGFVGHLQRNEYARYARDVRRLNGKCLVVTGTAALFRARTLRDVVEARLAGVLPPGNGSGGVYDTSVLTEDNELSFALLTLKYRIRSPADCTLVTEVMPTWRELWAQRLRWKRGAVENCVQYGWTRVTRPYWGRQFLSVVGVVVTLAYLSTVAVALATGAGMHIQPFWLAVTGVFVIERVVTVRLRGWRYMLAALTMYELVIDLFLQAVHAKAYADAVFNKKKAW</sequence>
<dbReference type="CDD" id="cd06423">
    <property type="entry name" value="CESA_like"/>
    <property type="match status" value="1"/>
</dbReference>
<dbReference type="PANTHER" id="PTHR43630:SF1">
    <property type="entry name" value="POLY-BETA-1,6-N-ACETYL-D-GLUCOSAMINE SYNTHASE"/>
    <property type="match status" value="1"/>
</dbReference>
<keyword evidence="3 6" id="KW-0808">Transferase</keyword>
<feature type="transmembrane region" description="Helical" evidence="4">
    <location>
        <begin position="305"/>
        <end position="323"/>
    </location>
</feature>
<dbReference type="InterPro" id="IPR001173">
    <property type="entry name" value="Glyco_trans_2-like"/>
</dbReference>
<dbReference type="EMBL" id="JWTB01000020">
    <property type="protein sequence ID" value="KIC66599.1"/>
    <property type="molecule type" value="Genomic_DNA"/>
</dbReference>
<dbReference type="AlphaFoldDB" id="A0A0B4CZJ5"/>
<dbReference type="Pfam" id="PF00535">
    <property type="entry name" value="Glycos_transf_2"/>
    <property type="match status" value="1"/>
</dbReference>
<evidence type="ECO:0000256" key="1">
    <source>
        <dbReference type="ARBA" id="ARBA00006739"/>
    </source>
</evidence>
<keyword evidence="4" id="KW-1133">Transmembrane helix</keyword>
<protein>
    <submittedName>
        <fullName evidence="6">Glycosyl transferase</fullName>
    </submittedName>
</protein>
<dbReference type="PANTHER" id="PTHR43630">
    <property type="entry name" value="POLY-BETA-1,6-N-ACETYL-D-GLUCOSAMINE SYNTHASE"/>
    <property type="match status" value="1"/>
</dbReference>
<dbReference type="SUPFAM" id="SSF53448">
    <property type="entry name" value="Nucleotide-diphospho-sugar transferases"/>
    <property type="match status" value="1"/>
</dbReference>
<reference evidence="6 7" key="1">
    <citation type="submission" date="2014-12" db="EMBL/GenBank/DDBJ databases">
        <title>Genome sequencing of Arthrobacter phenanthrenivorans SWC37.</title>
        <authorList>
            <person name="Tan P.W."/>
            <person name="Chan K.-G."/>
        </authorList>
    </citation>
    <scope>NUCLEOTIDE SEQUENCE [LARGE SCALE GENOMIC DNA]</scope>
    <source>
        <strain evidence="6 7">SWC37</strain>
    </source>
</reference>
<evidence type="ECO:0000313" key="7">
    <source>
        <dbReference type="Proteomes" id="UP000031196"/>
    </source>
</evidence>
<name>A0A0B4CZJ5_PSEPS</name>
<proteinExistence type="inferred from homology"/>
<accession>A0A0B4CZJ5</accession>
<dbReference type="Gene3D" id="3.90.550.10">
    <property type="entry name" value="Spore Coat Polysaccharide Biosynthesis Protein SpsA, Chain A"/>
    <property type="match status" value="1"/>
</dbReference>
<evidence type="ECO:0000256" key="3">
    <source>
        <dbReference type="ARBA" id="ARBA00022679"/>
    </source>
</evidence>
<comment type="caution">
    <text evidence="6">The sequence shown here is derived from an EMBL/GenBank/DDBJ whole genome shotgun (WGS) entry which is preliminary data.</text>
</comment>
<evidence type="ECO:0000259" key="5">
    <source>
        <dbReference type="Pfam" id="PF00535"/>
    </source>
</evidence>
<dbReference type="InterPro" id="IPR029044">
    <property type="entry name" value="Nucleotide-diphossugar_trans"/>
</dbReference>
<dbReference type="OrthoDB" id="9797391at2"/>
<evidence type="ECO:0000256" key="2">
    <source>
        <dbReference type="ARBA" id="ARBA00022676"/>
    </source>
</evidence>